<evidence type="ECO:0000256" key="8">
    <source>
        <dbReference type="ARBA" id="ARBA00023125"/>
    </source>
</evidence>
<dbReference type="GO" id="GO:0016787">
    <property type="term" value="F:hydrolase activity"/>
    <property type="evidence" value="ECO:0007669"/>
    <property type="project" value="UniProtKB-KW"/>
</dbReference>
<dbReference type="PANTHER" id="PTHR11630">
    <property type="entry name" value="DNA REPLICATION LICENSING FACTOR MCM FAMILY MEMBER"/>
    <property type="match status" value="1"/>
</dbReference>
<evidence type="ECO:0000256" key="2">
    <source>
        <dbReference type="ARBA" id="ARBA00008010"/>
    </source>
</evidence>
<dbReference type="Pfam" id="PF17207">
    <property type="entry name" value="MCM_OB"/>
    <property type="match status" value="1"/>
</dbReference>
<keyword evidence="5 11" id="KW-0378">Hydrolase</keyword>
<keyword evidence="9 11" id="KW-0539">Nucleus</keyword>
<name>A0AB34IB04_PRYPA</name>
<evidence type="ECO:0000256" key="12">
    <source>
        <dbReference type="SAM" id="MobiDB-lite"/>
    </source>
</evidence>
<dbReference type="Gene3D" id="3.40.50.300">
    <property type="entry name" value="P-loop containing nucleotide triphosphate hydrolases"/>
    <property type="match status" value="1"/>
</dbReference>
<keyword evidence="8 10" id="KW-0238">DNA-binding</keyword>
<evidence type="ECO:0000313" key="14">
    <source>
        <dbReference type="EMBL" id="KAL1495133.1"/>
    </source>
</evidence>
<feature type="domain" description="MCM C-terminal AAA(+) ATPase" evidence="13">
    <location>
        <begin position="397"/>
        <end position="603"/>
    </location>
</feature>
<dbReference type="Gene3D" id="3.30.1640.10">
    <property type="entry name" value="mini-chromosome maintenance (MCM) complex, chain A, domain 1"/>
    <property type="match status" value="1"/>
</dbReference>
<dbReference type="InterPro" id="IPR008046">
    <property type="entry name" value="Mcm3"/>
</dbReference>
<dbReference type="Pfam" id="PF14551">
    <property type="entry name" value="MCM_N"/>
    <property type="match status" value="1"/>
</dbReference>
<comment type="function">
    <text evidence="11">Acts as component of the MCM2-7 complex (MCM complex) which is the replicative helicase essential for 'once per cell cycle' DNA replication initiation and elongation in eukaryotic cells. The active ATPase sites in the MCM2-7 ring are formed through the interaction surfaces of two neighboring subunits such that a critical structure of a conserved arginine finger motif is provided in trans relative to the ATP-binding site of the Walker A box of the adjacent subunit. The six ATPase active sites, however, are likely to contribute differentially to the complex helicase activity.</text>
</comment>
<dbReference type="GO" id="GO:0005524">
    <property type="term" value="F:ATP binding"/>
    <property type="evidence" value="ECO:0007669"/>
    <property type="project" value="UniProtKB-UniRule"/>
</dbReference>
<keyword evidence="7 10" id="KW-0067">ATP-binding</keyword>
<dbReference type="InterPro" id="IPR001208">
    <property type="entry name" value="MCM_dom"/>
</dbReference>
<evidence type="ECO:0000256" key="5">
    <source>
        <dbReference type="ARBA" id="ARBA00022801"/>
    </source>
</evidence>
<feature type="compositionally biased region" description="Acidic residues" evidence="12">
    <location>
        <begin position="767"/>
        <end position="780"/>
    </location>
</feature>
<evidence type="ECO:0000256" key="7">
    <source>
        <dbReference type="ARBA" id="ARBA00022840"/>
    </source>
</evidence>
<dbReference type="InterPro" id="IPR018525">
    <property type="entry name" value="MCM_CS"/>
</dbReference>
<dbReference type="PRINTS" id="PR01657">
    <property type="entry name" value="MCMFAMILY"/>
</dbReference>
<gene>
    <name evidence="14" type="ORF">AB1Y20_016999</name>
</gene>
<feature type="compositionally biased region" description="Basic residues" evidence="12">
    <location>
        <begin position="35"/>
        <end position="44"/>
    </location>
</feature>
<comment type="similarity">
    <text evidence="2 10">Belongs to the MCM family.</text>
</comment>
<dbReference type="SUPFAM" id="SSF50249">
    <property type="entry name" value="Nucleic acid-binding proteins"/>
    <property type="match status" value="1"/>
</dbReference>
<dbReference type="SMART" id="SM00350">
    <property type="entry name" value="MCM"/>
    <property type="match status" value="1"/>
</dbReference>
<proteinExistence type="inferred from homology"/>
<dbReference type="InterPro" id="IPR027417">
    <property type="entry name" value="P-loop_NTPase"/>
</dbReference>
<dbReference type="Gene3D" id="2.20.28.10">
    <property type="match status" value="1"/>
</dbReference>
<keyword evidence="15" id="KW-1185">Reference proteome</keyword>
<evidence type="ECO:0000256" key="4">
    <source>
        <dbReference type="ARBA" id="ARBA00022741"/>
    </source>
</evidence>
<dbReference type="GO" id="GO:0003697">
    <property type="term" value="F:single-stranded DNA binding"/>
    <property type="evidence" value="ECO:0007669"/>
    <property type="project" value="TreeGrafter"/>
</dbReference>
<evidence type="ECO:0000259" key="13">
    <source>
        <dbReference type="PROSITE" id="PS50051"/>
    </source>
</evidence>
<dbReference type="PROSITE" id="PS50051">
    <property type="entry name" value="MCM_2"/>
    <property type="match status" value="1"/>
</dbReference>
<evidence type="ECO:0000256" key="1">
    <source>
        <dbReference type="ARBA" id="ARBA00004123"/>
    </source>
</evidence>
<organism evidence="14 15">
    <name type="scientific">Prymnesium parvum</name>
    <name type="common">Toxic golden alga</name>
    <dbReference type="NCBI Taxonomy" id="97485"/>
    <lineage>
        <taxon>Eukaryota</taxon>
        <taxon>Haptista</taxon>
        <taxon>Haptophyta</taxon>
        <taxon>Prymnesiophyceae</taxon>
        <taxon>Prymnesiales</taxon>
        <taxon>Prymnesiaceae</taxon>
        <taxon>Prymnesium</taxon>
    </lineage>
</organism>
<evidence type="ECO:0000256" key="9">
    <source>
        <dbReference type="ARBA" id="ARBA00023242"/>
    </source>
</evidence>
<evidence type="ECO:0000256" key="3">
    <source>
        <dbReference type="ARBA" id="ARBA00022705"/>
    </source>
</evidence>
<evidence type="ECO:0000256" key="11">
    <source>
        <dbReference type="RuleBase" id="RU368061"/>
    </source>
</evidence>
<comment type="caution">
    <text evidence="14">The sequence shown here is derived from an EMBL/GenBank/DDBJ whole genome shotgun (WGS) entry which is preliminary data.</text>
</comment>
<keyword evidence="4 10" id="KW-0547">Nucleotide-binding</keyword>
<dbReference type="PROSITE" id="PS00847">
    <property type="entry name" value="MCM_1"/>
    <property type="match status" value="1"/>
</dbReference>
<dbReference type="InterPro" id="IPR031327">
    <property type="entry name" value="MCM"/>
</dbReference>
<dbReference type="InterPro" id="IPR041562">
    <property type="entry name" value="MCM_lid"/>
</dbReference>
<comment type="subcellular location">
    <subcellularLocation>
        <location evidence="1 11">Nucleus</location>
    </subcellularLocation>
</comment>
<protein>
    <recommendedName>
        <fullName evidence="11">DNA replication licensing factor MCM3</fullName>
        <ecNumber evidence="11">3.6.4.12</ecNumber>
    </recommendedName>
</protein>
<accession>A0AB34IB04</accession>
<dbReference type="SUPFAM" id="SSF52540">
    <property type="entry name" value="P-loop containing nucleoside triphosphate hydrolases"/>
    <property type="match status" value="1"/>
</dbReference>
<keyword evidence="6 11" id="KW-0347">Helicase</keyword>
<comment type="catalytic activity">
    <reaction evidence="11">
        <text>ATP + H2O = ADP + phosphate + H(+)</text>
        <dbReference type="Rhea" id="RHEA:13065"/>
        <dbReference type="ChEBI" id="CHEBI:15377"/>
        <dbReference type="ChEBI" id="CHEBI:15378"/>
        <dbReference type="ChEBI" id="CHEBI:30616"/>
        <dbReference type="ChEBI" id="CHEBI:43474"/>
        <dbReference type="ChEBI" id="CHEBI:456216"/>
        <dbReference type="EC" id="3.6.4.12"/>
    </reaction>
</comment>
<dbReference type="Gene3D" id="2.40.50.140">
    <property type="entry name" value="Nucleic acid-binding proteins"/>
    <property type="match status" value="1"/>
</dbReference>
<keyword evidence="3 11" id="KW-0235">DNA replication</keyword>
<dbReference type="EC" id="3.6.4.12" evidence="11"/>
<reference evidence="14 15" key="1">
    <citation type="journal article" date="2024" name="Science">
        <title>Giant polyketide synthase enzymes in the biosynthesis of giant marine polyether toxins.</title>
        <authorList>
            <person name="Fallon T.R."/>
            <person name="Shende V.V."/>
            <person name="Wierzbicki I.H."/>
            <person name="Pendleton A.L."/>
            <person name="Watervoot N.F."/>
            <person name="Auber R.P."/>
            <person name="Gonzalez D.J."/>
            <person name="Wisecaver J.H."/>
            <person name="Moore B.S."/>
        </authorList>
    </citation>
    <scope>NUCLEOTIDE SEQUENCE [LARGE SCALE GENOMIC DNA]</scope>
    <source>
        <strain evidence="14 15">12B1</strain>
    </source>
</reference>
<dbReference type="PRINTS" id="PR01659">
    <property type="entry name" value="MCMPROTEIN3"/>
</dbReference>
<comment type="subunit">
    <text evidence="11">Component of the MCM2-7 complex.</text>
</comment>
<feature type="region of interest" description="Disordered" evidence="12">
    <location>
        <begin position="764"/>
        <end position="803"/>
    </location>
</feature>
<dbReference type="PANTHER" id="PTHR11630:SF46">
    <property type="entry name" value="DNA REPLICATION LICENSING FACTOR MCM3-RELATED"/>
    <property type="match status" value="1"/>
</dbReference>
<evidence type="ECO:0000256" key="10">
    <source>
        <dbReference type="RuleBase" id="RU004070"/>
    </source>
</evidence>
<dbReference type="InterPro" id="IPR033762">
    <property type="entry name" value="MCM_OB"/>
</dbReference>
<dbReference type="InterPro" id="IPR027925">
    <property type="entry name" value="MCM_N"/>
</dbReference>
<dbReference type="EMBL" id="JBGBPQ010000033">
    <property type="protein sequence ID" value="KAL1495133.1"/>
    <property type="molecule type" value="Genomic_DNA"/>
</dbReference>
<dbReference type="InterPro" id="IPR012340">
    <property type="entry name" value="NA-bd_OB-fold"/>
</dbReference>
<evidence type="ECO:0000313" key="15">
    <source>
        <dbReference type="Proteomes" id="UP001515480"/>
    </source>
</evidence>
<dbReference type="Pfam" id="PF00493">
    <property type="entry name" value="MCM"/>
    <property type="match status" value="1"/>
</dbReference>
<dbReference type="AlphaFoldDB" id="A0AB34IB04"/>
<feature type="region of interest" description="Disordered" evidence="12">
    <location>
        <begin position="35"/>
        <end position="75"/>
    </location>
</feature>
<dbReference type="GO" id="GO:0005634">
    <property type="term" value="C:nucleus"/>
    <property type="evidence" value="ECO:0007669"/>
    <property type="project" value="UniProtKB-SubCell"/>
</dbReference>
<dbReference type="GO" id="GO:0042555">
    <property type="term" value="C:MCM complex"/>
    <property type="evidence" value="ECO:0007669"/>
    <property type="project" value="UniProtKB-UniRule"/>
</dbReference>
<evidence type="ECO:0000256" key="6">
    <source>
        <dbReference type="ARBA" id="ARBA00022806"/>
    </source>
</evidence>
<dbReference type="GO" id="GO:0017116">
    <property type="term" value="F:single-stranded DNA helicase activity"/>
    <property type="evidence" value="ECO:0007669"/>
    <property type="project" value="TreeGrafter"/>
</dbReference>
<dbReference type="GO" id="GO:0006271">
    <property type="term" value="P:DNA strand elongation involved in DNA replication"/>
    <property type="evidence" value="ECO:0007669"/>
    <property type="project" value="TreeGrafter"/>
</dbReference>
<dbReference type="Pfam" id="PF17855">
    <property type="entry name" value="MCM_lid"/>
    <property type="match status" value="1"/>
</dbReference>
<dbReference type="SMART" id="SM00382">
    <property type="entry name" value="AAA"/>
    <property type="match status" value="1"/>
</dbReference>
<dbReference type="InterPro" id="IPR003593">
    <property type="entry name" value="AAA+_ATPase"/>
</dbReference>
<dbReference type="GO" id="GO:0000727">
    <property type="term" value="P:double-strand break repair via break-induced replication"/>
    <property type="evidence" value="ECO:0007669"/>
    <property type="project" value="TreeGrafter"/>
</dbReference>
<dbReference type="GO" id="GO:1902975">
    <property type="term" value="P:mitotic DNA replication initiation"/>
    <property type="evidence" value="ECO:0007669"/>
    <property type="project" value="TreeGrafter"/>
</dbReference>
<dbReference type="Proteomes" id="UP001515480">
    <property type="component" value="Unassembled WGS sequence"/>
</dbReference>
<sequence length="879" mass="96408">MRTLPALLFTPSPLPPPLALPAALPAHSRLSLLRPSRRSRRRRALPPGLRSHPAPLRETARPRASSHPPHACRHHRHSLPLRSLIQRLLLLLPPVLATFGHLWPRAHAAHAYGAAMTDPQQVKSVFNEFLDQRDYMRHVNAMSAARKTRLMLSIDELRSFDAELTRNFMRRPAEYLPLFEEALRDAISAHDPSYEKHASLAQLHIGLQGSFGAHHVSPRGLGAPLLNQLVCVEGIVTKCSLVRPKVLKSAHYCEATGRSHFKEYRDLTSLSGAPTGSAYLTRDADGHVLSTEYGLCEYLDHQQISLQEMPERAPPGQLPRSVDVLLENDLVDLCKPGDRVQVVGIHRALPSKSNSSGMFNTLLLANHVRPCTKELASDAFTREDVLNIKTFSKREDVVDMMTKSLAPSICGHTMEKTALLLMLLGGHEKNLSNGTHLRGDINILMLGDPSTAKSQLLRFVLRIAPLAVSTTGRGSSGVGLTAAVTSDEDTGERRLEAGAMVLADRGVCCVDEFDKMLDADRVAIHEVMEQQTVTISKAGIHASLNARCSVVAAANPVYGQYDPNRTPMQNIGLPDSLLSRFDLLFIILDSKDPDHDRKISKHVLRMHSLRRTVPPPAMVGMSAVDSSTSAKAAQMFVRVDAQLLEQACGRGRETEEVDAETELLSADFIKKYIQYAKTTTAPQMSEAAAAKISQAYAALRTKVDEYQRTLPVTARTLETIIRLATAHAKLHLRGLVGTEDADFALELLYYALFKEKVNGAKTGAEEGAAESAEEEDEDDLFDIRPEEVGAGGKRKRAREEAEGEGAAYSPAKLHKAINEAAQVLCFSGGDDRSCTAEALLEHLQRHGFASLSLHALDEAIASGVDSDRFMYVDGELHVI</sequence>